<dbReference type="InterPro" id="IPR014284">
    <property type="entry name" value="RNA_pol_sigma-70_dom"/>
</dbReference>
<evidence type="ECO:0000256" key="1">
    <source>
        <dbReference type="ARBA" id="ARBA00010641"/>
    </source>
</evidence>
<evidence type="ECO:0000256" key="2">
    <source>
        <dbReference type="ARBA" id="ARBA00023015"/>
    </source>
</evidence>
<dbReference type="InterPro" id="IPR007630">
    <property type="entry name" value="RNA_pol_sigma70_r4"/>
</dbReference>
<dbReference type="InterPro" id="IPR013325">
    <property type="entry name" value="RNA_pol_sigma_r2"/>
</dbReference>
<gene>
    <name evidence="7" type="ORF">HKN21_15010</name>
</gene>
<proteinExistence type="inferred from homology"/>
<evidence type="ECO:0000256" key="4">
    <source>
        <dbReference type="ARBA" id="ARBA00023125"/>
    </source>
</evidence>
<organism evidence="7 8">
    <name type="scientific">Eiseniibacteriota bacterium</name>
    <dbReference type="NCBI Taxonomy" id="2212470"/>
    <lineage>
        <taxon>Bacteria</taxon>
        <taxon>Candidatus Eiseniibacteriota</taxon>
    </lineage>
</organism>
<keyword evidence="5" id="KW-0804">Transcription</keyword>
<protein>
    <submittedName>
        <fullName evidence="7">Sigma-70 family RNA polymerase sigma factor</fullName>
    </submittedName>
</protein>
<dbReference type="SUPFAM" id="SSF88946">
    <property type="entry name" value="Sigma2 domain of RNA polymerase sigma factors"/>
    <property type="match status" value="1"/>
</dbReference>
<dbReference type="NCBIfam" id="TIGR02937">
    <property type="entry name" value="sigma70-ECF"/>
    <property type="match status" value="1"/>
</dbReference>
<dbReference type="Pfam" id="PF04545">
    <property type="entry name" value="Sigma70_r4"/>
    <property type="match status" value="1"/>
</dbReference>
<evidence type="ECO:0000259" key="6">
    <source>
        <dbReference type="Pfam" id="PF04545"/>
    </source>
</evidence>
<keyword evidence="4" id="KW-0238">DNA-binding</keyword>
<sequence>MGSQVDVKTLVAQCREGDEGAWKDLVSQYENLVFSTALQTGLDQDAAVDVFQQVWVELHRSLFRIKDPQALPRWLIVTTRRISYRQAVTSGRWVRDLREDLVDPTPRADEVVSLLELRQQIQDGMAGLDPRCRRVVELFFFTEPPTSYQDASTELGLAEDSIGSLKSRCLDRLRKSMEVKP</sequence>
<keyword evidence="2" id="KW-0805">Transcription regulation</keyword>
<dbReference type="EMBL" id="JABDJR010000607">
    <property type="protein sequence ID" value="NNF08071.1"/>
    <property type="molecule type" value="Genomic_DNA"/>
</dbReference>
<dbReference type="InterPro" id="IPR039425">
    <property type="entry name" value="RNA_pol_sigma-70-like"/>
</dbReference>
<name>A0A7Y2EA63_UNCEI</name>
<dbReference type="PANTHER" id="PTHR43133:SF8">
    <property type="entry name" value="RNA POLYMERASE SIGMA FACTOR HI_1459-RELATED"/>
    <property type="match status" value="1"/>
</dbReference>
<feature type="domain" description="RNA polymerase sigma-70 region 4" evidence="6">
    <location>
        <begin position="125"/>
        <end position="175"/>
    </location>
</feature>
<dbReference type="Gene3D" id="1.10.10.10">
    <property type="entry name" value="Winged helix-like DNA-binding domain superfamily/Winged helix DNA-binding domain"/>
    <property type="match status" value="1"/>
</dbReference>
<evidence type="ECO:0000256" key="3">
    <source>
        <dbReference type="ARBA" id="ARBA00023082"/>
    </source>
</evidence>
<dbReference type="Gene3D" id="1.10.1740.10">
    <property type="match status" value="1"/>
</dbReference>
<dbReference type="GO" id="GO:0006352">
    <property type="term" value="P:DNA-templated transcription initiation"/>
    <property type="evidence" value="ECO:0007669"/>
    <property type="project" value="InterPro"/>
</dbReference>
<dbReference type="Proteomes" id="UP000547674">
    <property type="component" value="Unassembled WGS sequence"/>
</dbReference>
<evidence type="ECO:0000313" key="8">
    <source>
        <dbReference type="Proteomes" id="UP000547674"/>
    </source>
</evidence>
<evidence type="ECO:0000256" key="5">
    <source>
        <dbReference type="ARBA" id="ARBA00023163"/>
    </source>
</evidence>
<dbReference type="AlphaFoldDB" id="A0A7Y2EA63"/>
<comment type="similarity">
    <text evidence="1">Belongs to the sigma-70 factor family. ECF subfamily.</text>
</comment>
<reference evidence="7 8" key="1">
    <citation type="submission" date="2020-03" db="EMBL/GenBank/DDBJ databases">
        <title>Metabolic flexibility allows generalist bacteria to become dominant in a frequently disturbed ecosystem.</title>
        <authorList>
            <person name="Chen Y.-J."/>
            <person name="Leung P.M."/>
            <person name="Bay S.K."/>
            <person name="Hugenholtz P."/>
            <person name="Kessler A.J."/>
            <person name="Shelley G."/>
            <person name="Waite D.W."/>
            <person name="Cook P.L."/>
            <person name="Greening C."/>
        </authorList>
    </citation>
    <scope>NUCLEOTIDE SEQUENCE [LARGE SCALE GENOMIC DNA]</scope>
    <source>
        <strain evidence="7">SS_bin_28</strain>
    </source>
</reference>
<accession>A0A7Y2EA63</accession>
<dbReference type="InterPro" id="IPR036388">
    <property type="entry name" value="WH-like_DNA-bd_sf"/>
</dbReference>
<evidence type="ECO:0000313" key="7">
    <source>
        <dbReference type="EMBL" id="NNF08071.1"/>
    </source>
</evidence>
<keyword evidence="3" id="KW-0731">Sigma factor</keyword>
<comment type="caution">
    <text evidence="7">The sequence shown here is derived from an EMBL/GenBank/DDBJ whole genome shotgun (WGS) entry which is preliminary data.</text>
</comment>
<dbReference type="SUPFAM" id="SSF88659">
    <property type="entry name" value="Sigma3 and sigma4 domains of RNA polymerase sigma factors"/>
    <property type="match status" value="1"/>
</dbReference>
<dbReference type="GO" id="GO:0016987">
    <property type="term" value="F:sigma factor activity"/>
    <property type="evidence" value="ECO:0007669"/>
    <property type="project" value="UniProtKB-KW"/>
</dbReference>
<dbReference type="PANTHER" id="PTHR43133">
    <property type="entry name" value="RNA POLYMERASE ECF-TYPE SIGMA FACTO"/>
    <property type="match status" value="1"/>
</dbReference>
<dbReference type="InterPro" id="IPR013324">
    <property type="entry name" value="RNA_pol_sigma_r3/r4-like"/>
</dbReference>
<dbReference type="GO" id="GO:0003677">
    <property type="term" value="F:DNA binding"/>
    <property type="evidence" value="ECO:0007669"/>
    <property type="project" value="UniProtKB-KW"/>
</dbReference>